<name>A0A222EQK6_9MOLU</name>
<organism evidence="2 3">
    <name type="scientific">Spiroplasma corruscae</name>
    <dbReference type="NCBI Taxonomy" id="216934"/>
    <lineage>
        <taxon>Bacteria</taxon>
        <taxon>Bacillati</taxon>
        <taxon>Mycoplasmatota</taxon>
        <taxon>Mollicutes</taxon>
        <taxon>Entomoplasmatales</taxon>
        <taxon>Spiroplasmataceae</taxon>
        <taxon>Spiroplasma</taxon>
    </lineage>
</organism>
<dbReference type="Gene3D" id="3.30.420.200">
    <property type="match status" value="1"/>
</dbReference>
<dbReference type="InterPro" id="IPR043129">
    <property type="entry name" value="ATPase_NBD"/>
</dbReference>
<sequence length="188" mass="21626">MNLFIDTTNTKLILILEKDNMIIDSLFLDNQLRISDILVEEVSLLLNKNKYKLDEINSFYIINGPGSYTGVRLGVTFSKTIKTINNKVNVFILSSLAYQAGLNKCISVIDAKGGKIYIGVYENANNIIIDQIVNTEDLNDFAKDLKDFKIVKDYENIDYLNNYIKLKDKFKLIEDIEQLNPLYIKHFI</sequence>
<dbReference type="Gene3D" id="3.30.420.40">
    <property type="match status" value="1"/>
</dbReference>
<dbReference type="GO" id="GO:0002949">
    <property type="term" value="P:tRNA threonylcarbamoyladenosine modification"/>
    <property type="evidence" value="ECO:0007669"/>
    <property type="project" value="InterPro"/>
</dbReference>
<dbReference type="InterPro" id="IPR022496">
    <property type="entry name" value="T6A_TsaB"/>
</dbReference>
<dbReference type="NCBIfam" id="TIGR03725">
    <property type="entry name" value="T6A_YeaZ"/>
    <property type="match status" value="1"/>
</dbReference>
<accession>A0A222EQK6</accession>
<evidence type="ECO:0000259" key="1">
    <source>
        <dbReference type="Pfam" id="PF00814"/>
    </source>
</evidence>
<dbReference type="Proteomes" id="UP000203229">
    <property type="component" value="Chromosome"/>
</dbReference>
<keyword evidence="3" id="KW-1185">Reference proteome</keyword>
<dbReference type="Pfam" id="PF00814">
    <property type="entry name" value="TsaD"/>
    <property type="match status" value="1"/>
</dbReference>
<dbReference type="SUPFAM" id="SSF53067">
    <property type="entry name" value="Actin-like ATPase domain"/>
    <property type="match status" value="1"/>
</dbReference>
<dbReference type="EMBL" id="CP022535">
    <property type="protein sequence ID" value="ASP28651.1"/>
    <property type="molecule type" value="Genomic_DNA"/>
</dbReference>
<proteinExistence type="predicted"/>
<keyword evidence="2" id="KW-0808">Transferase</keyword>
<dbReference type="InterPro" id="IPR000905">
    <property type="entry name" value="Gcp-like_dom"/>
</dbReference>
<gene>
    <name evidence="2" type="primary">tsaB</name>
    <name evidence="2" type="ORF">SCORR_v1c08790</name>
</gene>
<dbReference type="AlphaFoldDB" id="A0A222EQK6"/>
<feature type="domain" description="Gcp-like" evidence="1">
    <location>
        <begin position="37"/>
        <end position="132"/>
    </location>
</feature>
<dbReference type="KEGG" id="scou:SCORR_v1c08790"/>
<evidence type="ECO:0000313" key="3">
    <source>
        <dbReference type="Proteomes" id="UP000203229"/>
    </source>
</evidence>
<dbReference type="OrthoDB" id="9784166at2"/>
<dbReference type="GO" id="GO:0016740">
    <property type="term" value="F:transferase activity"/>
    <property type="evidence" value="ECO:0007669"/>
    <property type="project" value="UniProtKB-KW"/>
</dbReference>
<evidence type="ECO:0000313" key="2">
    <source>
        <dbReference type="EMBL" id="ASP28651.1"/>
    </source>
</evidence>
<reference evidence="2 3" key="1">
    <citation type="submission" date="2017-07" db="EMBL/GenBank/DDBJ databases">
        <title>Complete genome sequence of Spiroplasma corruscae EC-1 (DSM 19793).</title>
        <authorList>
            <person name="Tsai Y.-M."/>
            <person name="Lo W.-S."/>
            <person name="Kuo C.-H."/>
        </authorList>
    </citation>
    <scope>NUCLEOTIDE SEQUENCE [LARGE SCALE GENOMIC DNA]</scope>
    <source>
        <strain evidence="2 3">EC-1</strain>
    </source>
</reference>
<protein>
    <submittedName>
        <fullName evidence="2">tRNA (Adenosine(37)-N6)-threonylcarbamoyltransferase complex dimerization subunit type 1 TsaB</fullName>
    </submittedName>
</protein>
<dbReference type="RefSeq" id="WP_094049590.1">
    <property type="nucleotide sequence ID" value="NZ_CP022535.1"/>
</dbReference>